<dbReference type="EMBL" id="AXCP01007889">
    <property type="status" value="NOT_ANNOTATED_CDS"/>
    <property type="molecule type" value="Genomic_DNA"/>
</dbReference>
<evidence type="ECO:0000313" key="5">
    <source>
        <dbReference type="EnsemblMetazoa" id="AATE015233-PA.1"/>
    </source>
</evidence>
<proteinExistence type="inferred from homology"/>
<dbReference type="PANTHER" id="PTHR10658">
    <property type="entry name" value="PHOSPHATIDYLINOSITOL TRANSFER PROTEIN"/>
    <property type="match status" value="1"/>
</dbReference>
<dbReference type="Pfam" id="PF02121">
    <property type="entry name" value="IP_trans"/>
    <property type="match status" value="1"/>
</dbReference>
<dbReference type="GO" id="GO:0008525">
    <property type="term" value="F:phosphatidylcholine transporter activity"/>
    <property type="evidence" value="ECO:0007669"/>
    <property type="project" value="TreeGrafter"/>
</dbReference>
<dbReference type="Pfam" id="PF24695">
    <property type="entry name" value="PITM1-3"/>
    <property type="match status" value="1"/>
</dbReference>
<dbReference type="GO" id="GO:0031210">
    <property type="term" value="F:phosphatidylcholine binding"/>
    <property type="evidence" value="ECO:0007669"/>
    <property type="project" value="TreeGrafter"/>
</dbReference>
<dbReference type="GO" id="GO:0035091">
    <property type="term" value="F:phosphatidylinositol binding"/>
    <property type="evidence" value="ECO:0007669"/>
    <property type="project" value="TreeGrafter"/>
</dbReference>
<sequence length="1331" mass="147781">MLIKEYRIPLPLTVEEYRIAQLYMIAKKSREESSGAGSGVEIIVNEPYQDGPGGNGQYTRKIYHVGSHLPGWIKGLLPKSALTVEEEAWNAYPYTKTRYTCPFVEKFSLEIETYYFPDNGHQGNVFKLSGTDLRSRIVDLIDIVKDQLSGADYTAEEDPTVYRSERTGRGPLSESWLDEHWEEVRDMSQPTANNMSLMCAYKLCRVEFRYWGMQTKLEKFIHDTALRKTMLRAHRQAWAWQDEWYGLSMDDIREIERQTQLALKRKMGNDGEGVDDEECDADDDEEEEEVQARDEGANKSLDSENRSSHQIYSVEKTNENSTPHMDKKEPIPLITTTTAMDVVEPNEVRQQRQYHQHQRKERTGTTFPNSSEDDDEHDDDEKREKEEWEEDDGCRGHQMTKEGHAFLRKQNNHSGSKSKLYSPIGSAQSFDLQVSNWRMEKLEVDSKSGSEEEFFDCLGELGEKASLMKWSSLELLAEEDGSPHAESATYHRGLQQHQQQQQQQEDSIFSQSYLQRVTSERGTRRSFVLGQHSSSIDGGRYNQPHEPSSSSPPGSPGLPSCPTTVLVLIIHAGSVLDVSSDMTTKRSDVTTFRGALESVMRQHYPALVGHVALRLVACPAVCSDALGILSSLSPYSFNTGPAGADVSNLVDVPIGAIPLLATSSPDFQDAVNKAVACANQTYAEFLRSDEGRGFGGQVMLIGDSMGSVLAHDALCRCSGGAGSGGGGVSVGANQGSEASGLNFIASGCPGELGMESSGSAEAALLDASRLLSAPSPRRRRSSSTSESRQPRFEFEVGEFFCFGSPLAVILSARRLSGCNGNGKPACTQLYNLFHPTDPTAARLEPILSARFSLLPPINIPRYAKYPLGNGHPCHLLELIQSSPRLFTDSVNGGGLPTPSLLTRRLSDSSIQSGASGMIDNVPLATINQLQQRWWGSKRLDYALYCPEGLANFPSHALPHLFHASYWESSDVAAFILQQIGRIDEPAGVVYGYGLGYGERDGASGFQPAQAREKWNKKRTSVKLKNVAANHRANDVIVREGEPQRLLARFMYGPLDVITLAGERVDIYLMRDPPAGEWQLLATKTTDKNGRIAYVLPEDRTCGYGIFPIKMVVRGDHTSVDFHLAVVPPKTECIVFSIDGSFTASVSVTGKDPKVRAGAVDVARHWQELGYLLVYVTGRPDMQQQRVLSWLSQHNFPHGLVSFADGLSTDPLGHKATYLSNLILQQDLIVHAAYGSNKDISVYTSIGLKPRQIFITGKVAYADRILNLKKHQLFTTCYKLKFVYSRAIESTPIDLVALFFCLAQYIHSNRSCRAVFLPRSIYRSMCLQIKKN</sequence>
<feature type="compositionally biased region" description="Polar residues" evidence="4">
    <location>
        <begin position="412"/>
        <end position="423"/>
    </location>
</feature>
<feature type="region of interest" description="Disordered" evidence="4">
    <location>
        <begin position="528"/>
        <end position="558"/>
    </location>
</feature>
<dbReference type="SMART" id="SM00775">
    <property type="entry name" value="LNS2"/>
    <property type="match status" value="1"/>
</dbReference>
<evidence type="ECO:0000256" key="3">
    <source>
        <dbReference type="ARBA" id="ARBA00022837"/>
    </source>
</evidence>
<dbReference type="InterPro" id="IPR004177">
    <property type="entry name" value="DDHD_dom"/>
</dbReference>
<dbReference type="InterPro" id="IPR001666">
    <property type="entry name" value="PI_transfer"/>
</dbReference>
<feature type="compositionally biased region" description="Basic and acidic residues" evidence="4">
    <location>
        <begin position="393"/>
        <end position="405"/>
    </location>
</feature>
<dbReference type="GO" id="GO:0008526">
    <property type="term" value="F:phosphatidylinositol transfer activity"/>
    <property type="evidence" value="ECO:0007669"/>
    <property type="project" value="TreeGrafter"/>
</dbReference>
<dbReference type="InterPro" id="IPR031315">
    <property type="entry name" value="LNS2/PITP"/>
</dbReference>
<accession>A0A182JBZ8</accession>
<dbReference type="GO" id="GO:0005737">
    <property type="term" value="C:cytoplasm"/>
    <property type="evidence" value="ECO:0007669"/>
    <property type="project" value="TreeGrafter"/>
</dbReference>
<dbReference type="PRINTS" id="PR00391">
    <property type="entry name" value="PITRANSFER"/>
</dbReference>
<dbReference type="VEuPathDB" id="VectorBase:AATE015233"/>
<dbReference type="Pfam" id="PF24694">
    <property type="entry name" value="LNS2_PITM1-3"/>
    <property type="match status" value="1"/>
</dbReference>
<dbReference type="FunFam" id="3.40.50.1000:FF:000173">
    <property type="entry name" value="Membrane-associated phosphatidylinositol transfer protein 2"/>
    <property type="match status" value="1"/>
</dbReference>
<feature type="compositionally biased region" description="Acidic residues" evidence="4">
    <location>
        <begin position="272"/>
        <end position="289"/>
    </location>
</feature>
<dbReference type="SUPFAM" id="SSF55961">
    <property type="entry name" value="Bet v1-like"/>
    <property type="match status" value="1"/>
</dbReference>
<dbReference type="InterPro" id="IPR036412">
    <property type="entry name" value="HAD-like_sf"/>
</dbReference>
<reference evidence="5" key="1">
    <citation type="submission" date="2022-08" db="UniProtKB">
        <authorList>
            <consortium name="EnsemblMetazoa"/>
        </authorList>
    </citation>
    <scope>IDENTIFICATION</scope>
    <source>
        <strain evidence="5">EBRO</strain>
    </source>
</reference>
<dbReference type="SMART" id="SM01127">
    <property type="entry name" value="DDHD"/>
    <property type="match status" value="1"/>
</dbReference>
<feature type="compositionally biased region" description="Basic and acidic residues" evidence="4">
    <location>
        <begin position="290"/>
        <end position="307"/>
    </location>
</feature>
<dbReference type="STRING" id="41427.A0A182JBZ8"/>
<dbReference type="Gene3D" id="3.30.530.20">
    <property type="match status" value="1"/>
</dbReference>
<dbReference type="InterPro" id="IPR055261">
    <property type="entry name" value="PI_transfer_N"/>
</dbReference>
<dbReference type="FunFam" id="3.30.530.20:FF:000001">
    <property type="entry name" value="Phosphatidylinositol transfer protein membrane associated 2"/>
    <property type="match status" value="1"/>
</dbReference>
<keyword evidence="3" id="KW-0106">Calcium</keyword>
<organism evidence="5">
    <name type="scientific">Anopheles atroparvus</name>
    <name type="common">European mosquito</name>
    <dbReference type="NCBI Taxonomy" id="41427"/>
    <lineage>
        <taxon>Eukaryota</taxon>
        <taxon>Metazoa</taxon>
        <taxon>Ecdysozoa</taxon>
        <taxon>Arthropoda</taxon>
        <taxon>Hexapoda</taxon>
        <taxon>Insecta</taxon>
        <taxon>Pterygota</taxon>
        <taxon>Neoptera</taxon>
        <taxon>Endopterygota</taxon>
        <taxon>Diptera</taxon>
        <taxon>Nematocera</taxon>
        <taxon>Culicoidea</taxon>
        <taxon>Culicidae</taxon>
        <taxon>Anophelinae</taxon>
        <taxon>Anopheles</taxon>
    </lineage>
</organism>
<evidence type="ECO:0000256" key="4">
    <source>
        <dbReference type="SAM" id="MobiDB-lite"/>
    </source>
</evidence>
<dbReference type="SUPFAM" id="SSF56784">
    <property type="entry name" value="HAD-like"/>
    <property type="match status" value="1"/>
</dbReference>
<dbReference type="GO" id="GO:0046872">
    <property type="term" value="F:metal ion binding"/>
    <property type="evidence" value="ECO:0007669"/>
    <property type="project" value="InterPro"/>
</dbReference>
<protein>
    <submittedName>
        <fullName evidence="5">Uncharacterized protein</fullName>
    </submittedName>
</protein>
<dbReference type="CDD" id="cd08889">
    <property type="entry name" value="SRPBCC_PITPNM1-2_like"/>
    <property type="match status" value="1"/>
</dbReference>
<feature type="compositionally biased region" description="Low complexity" evidence="4">
    <location>
        <begin position="495"/>
        <end position="504"/>
    </location>
</feature>
<feature type="region of interest" description="Disordered" evidence="4">
    <location>
        <begin position="479"/>
        <end position="507"/>
    </location>
</feature>
<evidence type="ECO:0000256" key="1">
    <source>
        <dbReference type="ARBA" id="ARBA00010316"/>
    </source>
</evidence>
<feature type="region of interest" description="Disordered" evidence="4">
    <location>
        <begin position="266"/>
        <end position="333"/>
    </location>
</feature>
<dbReference type="InterPro" id="IPR023393">
    <property type="entry name" value="START-like_dom_sf"/>
</dbReference>
<feature type="region of interest" description="Disordered" evidence="4">
    <location>
        <begin position="349"/>
        <end position="423"/>
    </location>
</feature>
<dbReference type="PROSITE" id="PS51043">
    <property type="entry name" value="DDHD"/>
    <property type="match status" value="1"/>
</dbReference>
<name>A0A182JBZ8_ANOAO</name>
<feature type="compositionally biased region" description="Low complexity" evidence="4">
    <location>
        <begin position="547"/>
        <end position="558"/>
    </location>
</feature>
<comment type="similarity">
    <text evidence="1">Belongs to the PtdIns transfer protein family. PI transfer class IIA subfamily.</text>
</comment>
<dbReference type="PANTHER" id="PTHR10658:SF81">
    <property type="entry name" value="PROTEIN RETINAL DEGENERATION B"/>
    <property type="match status" value="1"/>
</dbReference>
<keyword evidence="2" id="KW-0597">Phosphoprotein</keyword>
<evidence type="ECO:0000256" key="2">
    <source>
        <dbReference type="ARBA" id="ARBA00022553"/>
    </source>
</evidence>
<dbReference type="Pfam" id="PF02862">
    <property type="entry name" value="DDHD"/>
    <property type="match status" value="2"/>
</dbReference>
<dbReference type="EnsemblMetazoa" id="AATE015233-RA">
    <property type="protein sequence ID" value="AATE015233-PA.1"/>
    <property type="gene ID" value="AATE015233"/>
</dbReference>